<dbReference type="Proteomes" id="UP000274843">
    <property type="component" value="Unassembled WGS sequence"/>
</dbReference>
<dbReference type="PROSITE" id="PS00356">
    <property type="entry name" value="HTH_LACI_1"/>
    <property type="match status" value="1"/>
</dbReference>
<dbReference type="Gene3D" id="3.40.50.2300">
    <property type="match status" value="2"/>
</dbReference>
<dbReference type="InterPro" id="IPR046335">
    <property type="entry name" value="LacI/GalR-like_sensor"/>
</dbReference>
<dbReference type="PROSITE" id="PS50932">
    <property type="entry name" value="HTH_LACI_2"/>
    <property type="match status" value="1"/>
</dbReference>
<evidence type="ECO:0000313" key="6">
    <source>
        <dbReference type="Proteomes" id="UP000274843"/>
    </source>
</evidence>
<name>A0A3N2H367_9PSEU</name>
<accession>A0A3N2H367</accession>
<evidence type="ECO:0000259" key="4">
    <source>
        <dbReference type="PROSITE" id="PS50932"/>
    </source>
</evidence>
<keyword evidence="3" id="KW-0804">Transcription</keyword>
<evidence type="ECO:0000313" key="5">
    <source>
        <dbReference type="EMBL" id="ROS43357.1"/>
    </source>
</evidence>
<dbReference type="Pfam" id="PF00356">
    <property type="entry name" value="LacI"/>
    <property type="match status" value="1"/>
</dbReference>
<dbReference type="GO" id="GO:0003700">
    <property type="term" value="F:DNA-binding transcription factor activity"/>
    <property type="evidence" value="ECO:0007669"/>
    <property type="project" value="TreeGrafter"/>
</dbReference>
<keyword evidence="1" id="KW-0805">Transcription regulation</keyword>
<dbReference type="InterPro" id="IPR000843">
    <property type="entry name" value="HTH_LacI"/>
</dbReference>
<dbReference type="PANTHER" id="PTHR30146:SF109">
    <property type="entry name" value="HTH-TYPE TRANSCRIPTIONAL REGULATOR GALS"/>
    <property type="match status" value="1"/>
</dbReference>
<dbReference type="InterPro" id="IPR010982">
    <property type="entry name" value="Lambda_DNA-bd_dom_sf"/>
</dbReference>
<evidence type="ECO:0000256" key="2">
    <source>
        <dbReference type="ARBA" id="ARBA00023125"/>
    </source>
</evidence>
<dbReference type="Pfam" id="PF13377">
    <property type="entry name" value="Peripla_BP_3"/>
    <property type="match status" value="1"/>
</dbReference>
<organism evidence="5 6">
    <name type="scientific">Amycolatopsis thermoflava</name>
    <dbReference type="NCBI Taxonomy" id="84480"/>
    <lineage>
        <taxon>Bacteria</taxon>
        <taxon>Bacillati</taxon>
        <taxon>Actinomycetota</taxon>
        <taxon>Actinomycetes</taxon>
        <taxon>Pseudonocardiales</taxon>
        <taxon>Pseudonocardiaceae</taxon>
        <taxon>Amycolatopsis</taxon>
        <taxon>Amycolatopsis methanolica group</taxon>
    </lineage>
</organism>
<dbReference type="SMART" id="SM00354">
    <property type="entry name" value="HTH_LACI"/>
    <property type="match status" value="1"/>
</dbReference>
<keyword evidence="2" id="KW-0238">DNA-binding</keyword>
<dbReference type="SUPFAM" id="SSF47413">
    <property type="entry name" value="lambda repressor-like DNA-binding domains"/>
    <property type="match status" value="1"/>
</dbReference>
<dbReference type="CDD" id="cd06267">
    <property type="entry name" value="PBP1_LacI_sugar_binding-like"/>
    <property type="match status" value="1"/>
</dbReference>
<dbReference type="EMBL" id="RKHY01000001">
    <property type="protein sequence ID" value="ROS43357.1"/>
    <property type="molecule type" value="Genomic_DNA"/>
</dbReference>
<comment type="caution">
    <text evidence="5">The sequence shown here is derived from an EMBL/GenBank/DDBJ whole genome shotgun (WGS) entry which is preliminary data.</text>
</comment>
<protein>
    <submittedName>
        <fullName evidence="5">LacI family transcriptional regulator</fullName>
    </submittedName>
</protein>
<evidence type="ECO:0000256" key="1">
    <source>
        <dbReference type="ARBA" id="ARBA00023015"/>
    </source>
</evidence>
<sequence length="340" mass="36775">MLRRNGEVPRVAATIKDVAALAGVSISTVSLAINGSNRVRPETRERVLAAADQLEFVPRTEAVARARRGVRRIGVMAPFTSYPTFARRLEGVLLALRDHGWEVVVFDQESAASALPTLASIPLTNKLDGLLVMSLPIDDATARRLLRQNLATVLVEAARTGFSSVGIDHAEGGRLAAGLLLERGHTRFAFIGERKLTSDVVLPPESRLSAYRETLRIAGYPLEDQRIITVPHQLEAARQAAVELLSSEPRPTAVFAQDDLLAAGVLKAARERDLRIPEDLAVIGFDDGDVAEALGLTTIRQPLLESGEVAARTLVAQLGNPDRSLQEITLKLTLVERATT</sequence>
<dbReference type="InterPro" id="IPR028082">
    <property type="entry name" value="Peripla_BP_I"/>
</dbReference>
<reference evidence="5 6" key="1">
    <citation type="submission" date="2018-11" db="EMBL/GenBank/DDBJ databases">
        <title>Sequencing the genomes of 1000 actinobacteria strains.</title>
        <authorList>
            <person name="Klenk H.-P."/>
        </authorList>
    </citation>
    <scope>NUCLEOTIDE SEQUENCE [LARGE SCALE GENOMIC DNA]</scope>
    <source>
        <strain evidence="5 6">DSM 44348</strain>
    </source>
</reference>
<evidence type="ECO:0000256" key="3">
    <source>
        <dbReference type="ARBA" id="ARBA00023163"/>
    </source>
</evidence>
<dbReference type="AlphaFoldDB" id="A0A3N2H367"/>
<dbReference type="PANTHER" id="PTHR30146">
    <property type="entry name" value="LACI-RELATED TRANSCRIPTIONAL REPRESSOR"/>
    <property type="match status" value="1"/>
</dbReference>
<dbReference type="CDD" id="cd01392">
    <property type="entry name" value="HTH_LacI"/>
    <property type="match status" value="1"/>
</dbReference>
<dbReference type="GO" id="GO:0000976">
    <property type="term" value="F:transcription cis-regulatory region binding"/>
    <property type="evidence" value="ECO:0007669"/>
    <property type="project" value="TreeGrafter"/>
</dbReference>
<proteinExistence type="predicted"/>
<gene>
    <name evidence="5" type="ORF">EDD35_5768</name>
</gene>
<keyword evidence="6" id="KW-1185">Reference proteome</keyword>
<dbReference type="Gene3D" id="1.10.260.40">
    <property type="entry name" value="lambda repressor-like DNA-binding domains"/>
    <property type="match status" value="1"/>
</dbReference>
<feature type="domain" description="HTH lacI-type" evidence="4">
    <location>
        <begin position="13"/>
        <end position="67"/>
    </location>
</feature>
<dbReference type="SUPFAM" id="SSF53822">
    <property type="entry name" value="Periplasmic binding protein-like I"/>
    <property type="match status" value="1"/>
</dbReference>